<evidence type="ECO:0000313" key="4">
    <source>
        <dbReference type="Proteomes" id="UP000282263"/>
    </source>
</evidence>
<evidence type="ECO:0000256" key="1">
    <source>
        <dbReference type="ARBA" id="ARBA00023125"/>
    </source>
</evidence>
<dbReference type="GO" id="GO:0003677">
    <property type="term" value="F:DNA binding"/>
    <property type="evidence" value="ECO:0007669"/>
    <property type="project" value="UniProtKB-KW"/>
</dbReference>
<sequence length="183" mass="21420">MTLSRSTHVDFHVIVLSDNYFLWLGLKTLISMMMTPRPDIFWLNSVSPETILRMREQIMKETTDNGWLIFTDECRVNDINVYLPAGRVRVLAGNISIIQLSQHLRNADFTQRYRPDANLTRSELRVCTLLSKGISLVRIAQLLNKSPKTIYTHKRNAMTKFRCQNLAEFHRKICLLEQQSFYL</sequence>
<evidence type="ECO:0000259" key="2">
    <source>
        <dbReference type="SMART" id="SM00421"/>
    </source>
</evidence>
<reference evidence="3 4" key="1">
    <citation type="submission" date="2018-12" db="EMBL/GenBank/DDBJ databases">
        <title>The Batch Genome Submission of Enterobacter spp. strains.</title>
        <authorList>
            <person name="Wei L."/>
            <person name="Wu W."/>
            <person name="Lin J."/>
            <person name="Zhang X."/>
            <person name="Feng Y."/>
            <person name="Zong Z."/>
        </authorList>
    </citation>
    <scope>NUCLEOTIDE SEQUENCE [LARGE SCALE GENOMIC DNA]</scope>
    <source>
        <strain evidence="3 4">SCEM020047</strain>
    </source>
</reference>
<dbReference type="SUPFAM" id="SSF46894">
    <property type="entry name" value="C-terminal effector domain of the bipartite response regulators"/>
    <property type="match status" value="1"/>
</dbReference>
<dbReference type="SMART" id="SM00421">
    <property type="entry name" value="HTH_LUXR"/>
    <property type="match status" value="1"/>
</dbReference>
<organism evidence="3 4">
    <name type="scientific">Enterobacter mori</name>
    <dbReference type="NCBI Taxonomy" id="539813"/>
    <lineage>
        <taxon>Bacteria</taxon>
        <taxon>Pseudomonadati</taxon>
        <taxon>Pseudomonadota</taxon>
        <taxon>Gammaproteobacteria</taxon>
        <taxon>Enterobacterales</taxon>
        <taxon>Enterobacteriaceae</taxon>
        <taxon>Enterobacter</taxon>
    </lineage>
</organism>
<feature type="domain" description="HTH luxR-type" evidence="2">
    <location>
        <begin position="116"/>
        <end position="173"/>
    </location>
</feature>
<dbReference type="Proteomes" id="UP000282263">
    <property type="component" value="Unassembled WGS sequence"/>
</dbReference>
<proteinExistence type="predicted"/>
<dbReference type="InterPro" id="IPR000792">
    <property type="entry name" value="Tscrpt_reg_LuxR_C"/>
</dbReference>
<comment type="caution">
    <text evidence="3">The sequence shown here is derived from an EMBL/GenBank/DDBJ whole genome shotgun (WGS) entry which is preliminary data.</text>
</comment>
<dbReference type="EMBL" id="RXPP01000007">
    <property type="protein sequence ID" value="RTQ25191.1"/>
    <property type="molecule type" value="Genomic_DNA"/>
</dbReference>
<dbReference type="RefSeq" id="WP_126816027.1">
    <property type="nucleotide sequence ID" value="NZ_JAJHUL010000003.1"/>
</dbReference>
<accession>A0A9Q7K4E4</accession>
<dbReference type="Pfam" id="PF00196">
    <property type="entry name" value="GerE"/>
    <property type="match status" value="1"/>
</dbReference>
<dbReference type="AlphaFoldDB" id="A0A9Q7K4E4"/>
<keyword evidence="1" id="KW-0238">DNA-binding</keyword>
<dbReference type="GO" id="GO:0006355">
    <property type="term" value="P:regulation of DNA-templated transcription"/>
    <property type="evidence" value="ECO:0007669"/>
    <property type="project" value="InterPro"/>
</dbReference>
<dbReference type="PRINTS" id="PR00038">
    <property type="entry name" value="HTHLUXR"/>
</dbReference>
<dbReference type="InterPro" id="IPR016032">
    <property type="entry name" value="Sig_transdc_resp-reg_C-effctor"/>
</dbReference>
<dbReference type="InterPro" id="IPR036388">
    <property type="entry name" value="WH-like_DNA-bd_sf"/>
</dbReference>
<evidence type="ECO:0000313" key="3">
    <source>
        <dbReference type="EMBL" id="RTQ25191.1"/>
    </source>
</evidence>
<name>A0A9Q7K4E4_9ENTR</name>
<gene>
    <name evidence="3" type="ORF">EKN29_08880</name>
</gene>
<protein>
    <submittedName>
        <fullName evidence="3">Helix-turn-helix transcriptional regulator</fullName>
    </submittedName>
</protein>
<dbReference type="Gene3D" id="1.10.10.10">
    <property type="entry name" value="Winged helix-like DNA-binding domain superfamily/Winged helix DNA-binding domain"/>
    <property type="match status" value="1"/>
</dbReference>